<feature type="compositionally biased region" description="Basic and acidic residues" evidence="1">
    <location>
        <begin position="39"/>
        <end position="50"/>
    </location>
</feature>
<organism evidence="2 3">
    <name type="scientific">Gigaspora rosea</name>
    <dbReference type="NCBI Taxonomy" id="44941"/>
    <lineage>
        <taxon>Eukaryota</taxon>
        <taxon>Fungi</taxon>
        <taxon>Fungi incertae sedis</taxon>
        <taxon>Mucoromycota</taxon>
        <taxon>Glomeromycotina</taxon>
        <taxon>Glomeromycetes</taxon>
        <taxon>Diversisporales</taxon>
        <taxon>Gigasporaceae</taxon>
        <taxon>Gigaspora</taxon>
    </lineage>
</organism>
<dbReference type="Proteomes" id="UP000266673">
    <property type="component" value="Unassembled WGS sequence"/>
</dbReference>
<accession>A0A397UUE6</accession>
<dbReference type="AlphaFoldDB" id="A0A397UUE6"/>
<keyword evidence="3" id="KW-1185">Reference proteome</keyword>
<protein>
    <submittedName>
        <fullName evidence="2">Uncharacterized protein</fullName>
    </submittedName>
</protein>
<evidence type="ECO:0000313" key="3">
    <source>
        <dbReference type="Proteomes" id="UP000266673"/>
    </source>
</evidence>
<gene>
    <name evidence="2" type="ORF">C2G38_2196680</name>
</gene>
<reference evidence="2 3" key="1">
    <citation type="submission" date="2018-06" db="EMBL/GenBank/DDBJ databases">
        <title>Comparative genomics reveals the genomic features of Rhizophagus irregularis, R. cerebriforme, R. diaphanum and Gigaspora rosea, and their symbiotic lifestyle signature.</title>
        <authorList>
            <person name="Morin E."/>
            <person name="San Clemente H."/>
            <person name="Chen E.C.H."/>
            <person name="De La Providencia I."/>
            <person name="Hainaut M."/>
            <person name="Kuo A."/>
            <person name="Kohler A."/>
            <person name="Murat C."/>
            <person name="Tang N."/>
            <person name="Roy S."/>
            <person name="Loubradou J."/>
            <person name="Henrissat B."/>
            <person name="Grigoriev I.V."/>
            <person name="Corradi N."/>
            <person name="Roux C."/>
            <person name="Martin F.M."/>
        </authorList>
    </citation>
    <scope>NUCLEOTIDE SEQUENCE [LARGE SCALE GENOMIC DNA]</scope>
    <source>
        <strain evidence="2 3">DAOM 194757</strain>
    </source>
</reference>
<feature type="region of interest" description="Disordered" evidence="1">
    <location>
        <begin position="18"/>
        <end position="50"/>
    </location>
</feature>
<proteinExistence type="predicted"/>
<comment type="caution">
    <text evidence="2">The sequence shown here is derived from an EMBL/GenBank/DDBJ whole genome shotgun (WGS) entry which is preliminary data.</text>
</comment>
<sequence length="234" mass="26675">MIKNTKELIELTENVKNHRRTYRKNHEETKTAKQQNHPLKNDEKNDEKPQKCLLNPLKTMKNHRRTHRKNLPKIDKKNLLKNYKPPVRTTEKEAPMTALVTTLTTTPVTKPATTPVTTLVTTRKTTKRKNTARAQGHSFTECLVSIEPKAVITEIELKKRTHLSKASQQKSGKLPSEEVVASFVKFLQLGVLPTRSFGIFKISTMWAFWFTPSKRSAVFTLSKSETPTGLVSTS</sequence>
<name>A0A397UUE6_9GLOM</name>
<evidence type="ECO:0000313" key="2">
    <source>
        <dbReference type="EMBL" id="RIB13880.1"/>
    </source>
</evidence>
<dbReference type="EMBL" id="QKWP01000884">
    <property type="protein sequence ID" value="RIB13880.1"/>
    <property type="molecule type" value="Genomic_DNA"/>
</dbReference>
<evidence type="ECO:0000256" key="1">
    <source>
        <dbReference type="SAM" id="MobiDB-lite"/>
    </source>
</evidence>